<dbReference type="InterPro" id="IPR042481">
    <property type="entry name" value="CCDC57"/>
</dbReference>
<dbReference type="OMA" id="IKSECTH"/>
<sequence>MNGDENQGLLQSMNPPNPPSLPPDVHSLSDSISGPSSPPKRQATRTLTPASQGTSPIRLPARAVASLANFRDQLAAKEKELSDLYTAHVAALDDALTAKEAERADLEYKLDELRSDFFYNLSLIDGRDKEIEALERQVEELTKDVHEREARLSDIKVTLAERSDQISNLNMVVLSLESSVADQSRKAKRELEMLQTTHTEAIRALKEEHDRENFAHQARHRELQRAMDDEKSAHTATVASLTAAHQHAQHELQRAHDEALSRVKLDVDEACSDRDRLEKERDGWKVKWEEGEGVRRTLEKLVKDLRWDLEDEHRTHGMEKRELSANLESAQQDVKEAREALEATRATFQRETEDSAKSTSHTVSALRAQVGDLSARLQETQAALVEERGEFAVKIRAAESKARAVEEERKSDQESGRVDRDAWERREAELGEQLRLMSSALADARTRHDAVMRECEELRQMLREAREDAVKRGKLEDEARRRAEEVNMEWERKYDLLVRRKVRDRDAYAREVTAQRDRAEARARVAESRLKALLLGDKLVPSGRAVPDSGEDSTIDGVAEVSQEGRLQSTSPAAELHAPIPAPHPNADDKSRKKREKEAVLTAANGNRSSRTQSRAGSVAGEGELPDHQAAESGRASKVESVVSPSVAMSSSESRRPQREATPSTALGLFEGEGPEGILRELQEREREVMGEVEGGLGVGVDSRGLDVDGLVRANESLAAMVSALRNEVEELTMRDAGPVREGDLRAANHGLEAQLHLTREQLGQFRQLAAHLRQRVAVLQQEVRERGEMEGDAGAVLAREAEWDQERGRLVAENTRLREALRSAVADLRRVINEREKLVDACNALRAEIRGWEESGGSGELLYEEGFQARTKAEHVHVDNGTTLHVSGKGASQSRTMYRTPPRTSGGSRIGSVVEEKGEREKARKVQERKKGLRNWNEMDDV</sequence>
<reference evidence="3 4" key="1">
    <citation type="journal article" date="2015" name="Genome Biol. Evol.">
        <title>Phylogenomic analyses indicate that early fungi evolved digesting cell walls of algal ancestors of land plants.</title>
        <authorList>
            <person name="Chang Y."/>
            <person name="Wang S."/>
            <person name="Sekimoto S."/>
            <person name="Aerts A.L."/>
            <person name="Choi C."/>
            <person name="Clum A."/>
            <person name="LaButti K.M."/>
            <person name="Lindquist E.A."/>
            <person name="Yee Ngan C."/>
            <person name="Ohm R.A."/>
            <person name="Salamov A.A."/>
            <person name="Grigoriev I.V."/>
            <person name="Spatafora J.W."/>
            <person name="Berbee M.L."/>
        </authorList>
    </citation>
    <scope>NUCLEOTIDE SEQUENCE [LARGE SCALE GENOMIC DNA]</scope>
    <source>
        <strain evidence="3 4">JEL478</strain>
    </source>
</reference>
<evidence type="ECO:0000256" key="2">
    <source>
        <dbReference type="SAM" id="MobiDB-lite"/>
    </source>
</evidence>
<dbReference type="PANTHER" id="PTHR46725">
    <property type="entry name" value="COILED-COIL DOMAIN-CONTAINING PROTEIN 57"/>
    <property type="match status" value="1"/>
</dbReference>
<protein>
    <submittedName>
        <fullName evidence="3">Uncharacterized protein</fullName>
    </submittedName>
</protein>
<dbReference type="GO" id="GO:0045931">
    <property type="term" value="P:positive regulation of mitotic cell cycle"/>
    <property type="evidence" value="ECO:0007669"/>
    <property type="project" value="TreeGrafter"/>
</dbReference>
<feature type="region of interest" description="Disordered" evidence="2">
    <location>
        <begin position="537"/>
        <end position="671"/>
    </location>
</feature>
<dbReference type="Gene3D" id="1.10.287.1490">
    <property type="match status" value="1"/>
</dbReference>
<evidence type="ECO:0000256" key="1">
    <source>
        <dbReference type="SAM" id="Coils"/>
    </source>
</evidence>
<feature type="compositionally biased region" description="Basic and acidic residues" evidence="2">
    <location>
        <begin position="625"/>
        <end position="638"/>
    </location>
</feature>
<name>A0A139APS7_GONPJ</name>
<feature type="compositionally biased region" description="Low complexity" evidence="2">
    <location>
        <begin position="639"/>
        <end position="652"/>
    </location>
</feature>
<evidence type="ECO:0000313" key="4">
    <source>
        <dbReference type="Proteomes" id="UP000070544"/>
    </source>
</evidence>
<keyword evidence="1" id="KW-0175">Coiled coil</keyword>
<feature type="compositionally biased region" description="Basic and acidic residues" evidence="2">
    <location>
        <begin position="915"/>
        <end position="931"/>
    </location>
</feature>
<feature type="coiled-coil region" evidence="1">
    <location>
        <begin position="829"/>
        <end position="856"/>
    </location>
</feature>
<dbReference type="STRING" id="1344416.A0A139APS7"/>
<dbReference type="GO" id="GO:0060271">
    <property type="term" value="P:cilium assembly"/>
    <property type="evidence" value="ECO:0007669"/>
    <property type="project" value="TreeGrafter"/>
</dbReference>
<feature type="region of interest" description="Disordered" evidence="2">
    <location>
        <begin position="315"/>
        <end position="338"/>
    </location>
</feature>
<feature type="compositionally biased region" description="Polar residues" evidence="2">
    <location>
        <begin position="883"/>
        <end position="908"/>
    </location>
</feature>
<gene>
    <name evidence="3" type="ORF">M427DRAFT_132673</name>
</gene>
<proteinExistence type="predicted"/>
<dbReference type="GO" id="GO:0007020">
    <property type="term" value="P:microtubule nucleation"/>
    <property type="evidence" value="ECO:0007669"/>
    <property type="project" value="TreeGrafter"/>
</dbReference>
<organism evidence="3 4">
    <name type="scientific">Gonapodya prolifera (strain JEL478)</name>
    <name type="common">Monoblepharis prolifera</name>
    <dbReference type="NCBI Taxonomy" id="1344416"/>
    <lineage>
        <taxon>Eukaryota</taxon>
        <taxon>Fungi</taxon>
        <taxon>Fungi incertae sedis</taxon>
        <taxon>Chytridiomycota</taxon>
        <taxon>Chytridiomycota incertae sedis</taxon>
        <taxon>Monoblepharidomycetes</taxon>
        <taxon>Monoblepharidales</taxon>
        <taxon>Gonapodyaceae</taxon>
        <taxon>Gonapodya</taxon>
    </lineage>
</organism>
<dbReference type="GO" id="GO:0005876">
    <property type="term" value="C:spindle microtubule"/>
    <property type="evidence" value="ECO:0007669"/>
    <property type="project" value="TreeGrafter"/>
</dbReference>
<feature type="coiled-coil region" evidence="1">
    <location>
        <begin position="441"/>
        <end position="529"/>
    </location>
</feature>
<evidence type="ECO:0000313" key="3">
    <source>
        <dbReference type="EMBL" id="KXS18757.1"/>
    </source>
</evidence>
<feature type="coiled-coil region" evidence="1">
    <location>
        <begin position="238"/>
        <end position="280"/>
    </location>
</feature>
<dbReference type="PANTHER" id="PTHR46725:SF1">
    <property type="entry name" value="COILED-COIL DOMAIN-CONTAINING PROTEIN 57"/>
    <property type="match status" value="1"/>
</dbReference>
<feature type="compositionally biased region" description="Basic and acidic residues" evidence="2">
    <location>
        <begin position="586"/>
        <end position="599"/>
    </location>
</feature>
<feature type="compositionally biased region" description="Polar residues" evidence="2">
    <location>
        <begin position="44"/>
        <end position="55"/>
    </location>
</feature>
<feature type="compositionally biased region" description="Polar residues" evidence="2">
    <location>
        <begin position="604"/>
        <end position="616"/>
    </location>
</feature>
<feature type="compositionally biased region" description="Polar residues" evidence="2">
    <location>
        <begin position="1"/>
        <end position="13"/>
    </location>
</feature>
<dbReference type="OrthoDB" id="568502at2759"/>
<accession>A0A139APS7</accession>
<feature type="region of interest" description="Disordered" evidence="2">
    <location>
        <begin position="883"/>
        <end position="943"/>
    </location>
</feature>
<dbReference type="AlphaFoldDB" id="A0A139APS7"/>
<feature type="region of interest" description="Disordered" evidence="2">
    <location>
        <begin position="1"/>
        <end position="58"/>
    </location>
</feature>
<dbReference type="Proteomes" id="UP000070544">
    <property type="component" value="Unassembled WGS sequence"/>
</dbReference>
<keyword evidence="4" id="KW-1185">Reference proteome</keyword>
<feature type="coiled-coil region" evidence="1">
    <location>
        <begin position="67"/>
        <end position="151"/>
    </location>
</feature>
<dbReference type="EMBL" id="KQ965741">
    <property type="protein sequence ID" value="KXS18757.1"/>
    <property type="molecule type" value="Genomic_DNA"/>
</dbReference>